<dbReference type="AlphaFoldDB" id="A0A0M9AGK3"/>
<reference evidence="8 9" key="1">
    <citation type="submission" date="2015-07" db="EMBL/GenBank/DDBJ databases">
        <authorList>
            <person name="Noorani M."/>
        </authorList>
    </citation>
    <scope>NUCLEOTIDE SEQUENCE [LARGE SCALE GENOMIC DNA]</scope>
    <source>
        <strain evidence="9">ATCC 25104 / DSM 625 / JCM 10724 / NBRC 103206 / NCIMB 11243 / YT-1</strain>
    </source>
</reference>
<feature type="transmembrane region" description="Helical" evidence="6">
    <location>
        <begin position="290"/>
        <end position="314"/>
    </location>
</feature>
<feature type="transmembrane region" description="Helical" evidence="6">
    <location>
        <begin position="220"/>
        <end position="241"/>
    </location>
</feature>
<dbReference type="InterPro" id="IPR020846">
    <property type="entry name" value="MFS_dom"/>
</dbReference>
<name>A0A0M9AGK3_THEAQ</name>
<feature type="transmembrane region" description="Helical" evidence="6">
    <location>
        <begin position="388"/>
        <end position="408"/>
    </location>
</feature>
<sequence>MNGRLLLALLLGVFMGALDNAILAPALPAIAEDLGTGVDRVTLAFSIYSVFYAVAVPILGRLSDLWGYGRIYGTSMALFAGGSALAALSSNLETLVVARVIQAVGAGGLFPVAQAIVGATVAQEKRGAYLGQILGVFALGNVLGPNLGGFIVERASWHWVFWINVPIGLIGVLLLLGSPLPKPQGRAILDLVGGLLVALTFGSLVLGIQGLERLTELGFFSLRIGGLFLLSVISALLLVLYESRHPAPLLDVRLALSPPFLPLWLVSTLVGYALLGGIIFAPLYAQVAFFLSPFASGAILNALALALGGMSGFAGAMVGRLGGKRLVVLGMGFTALGLFLMAYLANTLFVLLLGLFLLGTGLGMVQGPLSYLALGLAPEGSQGQVSSLVSLTRSLGAAAGITISGVLLSRKSQELASLTAGGPVGFSGGTGNLAEAPAFVKALLQNTLGAGVLDGWRLAFFAALLGFAAAFLLREAPKAQAAAGTPKPPRPSGPPAR</sequence>
<keyword evidence="5 6" id="KW-0472">Membrane</keyword>
<dbReference type="PANTHER" id="PTHR23501:SF191">
    <property type="entry name" value="VACUOLAR BASIC AMINO ACID TRANSPORTER 4"/>
    <property type="match status" value="1"/>
</dbReference>
<dbReference type="EMBL" id="LHCI01000106">
    <property type="protein sequence ID" value="KOX91008.1"/>
    <property type="molecule type" value="Genomic_DNA"/>
</dbReference>
<feature type="transmembrane region" description="Helical" evidence="6">
    <location>
        <begin position="326"/>
        <end position="345"/>
    </location>
</feature>
<dbReference type="GO" id="GO:0022857">
    <property type="term" value="F:transmembrane transporter activity"/>
    <property type="evidence" value="ECO:0007669"/>
    <property type="project" value="InterPro"/>
</dbReference>
<feature type="transmembrane region" description="Helical" evidence="6">
    <location>
        <begin position="100"/>
        <end position="122"/>
    </location>
</feature>
<dbReference type="GO" id="GO:0012505">
    <property type="term" value="C:endomembrane system"/>
    <property type="evidence" value="ECO:0007669"/>
    <property type="project" value="UniProtKB-SubCell"/>
</dbReference>
<evidence type="ECO:0000313" key="9">
    <source>
        <dbReference type="Proteomes" id="UP000037685"/>
    </source>
</evidence>
<dbReference type="Gene3D" id="1.20.1250.20">
    <property type="entry name" value="MFS general substrate transporter like domains"/>
    <property type="match status" value="1"/>
</dbReference>
<dbReference type="InterPro" id="IPR036259">
    <property type="entry name" value="MFS_trans_sf"/>
</dbReference>
<dbReference type="PRINTS" id="PR01036">
    <property type="entry name" value="TCRTETB"/>
</dbReference>
<feature type="domain" description="Major facilitator superfamily (MFS) profile" evidence="7">
    <location>
        <begin position="5"/>
        <end position="480"/>
    </location>
</feature>
<proteinExistence type="predicted"/>
<evidence type="ECO:0000256" key="6">
    <source>
        <dbReference type="SAM" id="Phobius"/>
    </source>
</evidence>
<comment type="subcellular location">
    <subcellularLocation>
        <location evidence="1">Endomembrane system</location>
        <topology evidence="1">Multi-pass membrane protein</topology>
    </subcellularLocation>
</comment>
<evidence type="ECO:0000256" key="3">
    <source>
        <dbReference type="ARBA" id="ARBA00022692"/>
    </source>
</evidence>
<keyword evidence="2" id="KW-0813">Transport</keyword>
<evidence type="ECO:0000313" key="8">
    <source>
        <dbReference type="EMBL" id="KOX91008.1"/>
    </source>
</evidence>
<feature type="transmembrane region" description="Helical" evidence="6">
    <location>
        <begin position="41"/>
        <end position="59"/>
    </location>
</feature>
<comment type="caution">
    <text evidence="8">The sequence shown here is derived from an EMBL/GenBank/DDBJ whole genome shotgun (WGS) entry which is preliminary data.</text>
</comment>
<organism evidence="8 9">
    <name type="scientific">Thermus aquaticus</name>
    <dbReference type="NCBI Taxonomy" id="271"/>
    <lineage>
        <taxon>Bacteria</taxon>
        <taxon>Thermotogati</taxon>
        <taxon>Deinococcota</taxon>
        <taxon>Deinococci</taxon>
        <taxon>Thermales</taxon>
        <taxon>Thermaceae</taxon>
        <taxon>Thermus</taxon>
    </lineage>
</organism>
<feature type="transmembrane region" description="Helical" evidence="6">
    <location>
        <begin position="188"/>
        <end position="208"/>
    </location>
</feature>
<dbReference type="SUPFAM" id="SSF103473">
    <property type="entry name" value="MFS general substrate transporter"/>
    <property type="match status" value="1"/>
</dbReference>
<gene>
    <name evidence="8" type="primary">emrY</name>
    <name evidence="8" type="ORF">BVI061214_02209</name>
</gene>
<keyword evidence="3 6" id="KW-0812">Transmembrane</keyword>
<feature type="transmembrane region" description="Helical" evidence="6">
    <location>
        <begin position="351"/>
        <end position="376"/>
    </location>
</feature>
<feature type="transmembrane region" description="Helical" evidence="6">
    <location>
        <begin position="129"/>
        <end position="151"/>
    </location>
</feature>
<accession>A0A0M9AGK3</accession>
<dbReference type="RefSeq" id="WP_053768434.1">
    <property type="nucleotide sequence ID" value="NZ_LHCI01000106.1"/>
</dbReference>
<evidence type="ECO:0000259" key="7">
    <source>
        <dbReference type="PROSITE" id="PS50850"/>
    </source>
</evidence>
<dbReference type="PROSITE" id="PS50850">
    <property type="entry name" value="MFS"/>
    <property type="match status" value="1"/>
</dbReference>
<dbReference type="Pfam" id="PF07690">
    <property type="entry name" value="MFS_1"/>
    <property type="match status" value="1"/>
</dbReference>
<evidence type="ECO:0000256" key="5">
    <source>
        <dbReference type="ARBA" id="ARBA00023136"/>
    </source>
</evidence>
<dbReference type="Proteomes" id="UP000037685">
    <property type="component" value="Unassembled WGS sequence"/>
</dbReference>
<feature type="transmembrane region" description="Helical" evidence="6">
    <location>
        <begin position="261"/>
        <end position="284"/>
    </location>
</feature>
<dbReference type="InterPro" id="IPR011701">
    <property type="entry name" value="MFS"/>
</dbReference>
<feature type="transmembrane region" description="Helical" evidence="6">
    <location>
        <begin position="157"/>
        <end position="176"/>
    </location>
</feature>
<evidence type="ECO:0000256" key="1">
    <source>
        <dbReference type="ARBA" id="ARBA00004127"/>
    </source>
</evidence>
<feature type="transmembrane region" description="Helical" evidence="6">
    <location>
        <begin position="455"/>
        <end position="473"/>
    </location>
</feature>
<keyword evidence="4 6" id="KW-1133">Transmembrane helix</keyword>
<protein>
    <submittedName>
        <fullName evidence="8">Putative multidrug resistance protein EmrY</fullName>
    </submittedName>
</protein>
<dbReference type="GO" id="GO:0005886">
    <property type="term" value="C:plasma membrane"/>
    <property type="evidence" value="ECO:0007669"/>
    <property type="project" value="TreeGrafter"/>
</dbReference>
<dbReference type="PANTHER" id="PTHR23501">
    <property type="entry name" value="MAJOR FACILITATOR SUPERFAMILY"/>
    <property type="match status" value="1"/>
</dbReference>
<evidence type="ECO:0000256" key="2">
    <source>
        <dbReference type="ARBA" id="ARBA00022448"/>
    </source>
</evidence>
<dbReference type="Gene3D" id="1.20.1720.10">
    <property type="entry name" value="Multidrug resistance protein D"/>
    <property type="match status" value="1"/>
</dbReference>
<evidence type="ECO:0000256" key="4">
    <source>
        <dbReference type="ARBA" id="ARBA00022989"/>
    </source>
</evidence>
<feature type="transmembrane region" description="Helical" evidence="6">
    <location>
        <begin position="71"/>
        <end position="88"/>
    </location>
</feature>